<feature type="region of interest" description="Disordered" evidence="1">
    <location>
        <begin position="224"/>
        <end position="317"/>
    </location>
</feature>
<name>M2QSW8_CERS8</name>
<dbReference type="Pfam" id="PF24535">
    <property type="entry name" value="DUF7598"/>
    <property type="match status" value="1"/>
</dbReference>
<proteinExistence type="predicted"/>
<feature type="transmembrane region" description="Helical" evidence="2">
    <location>
        <begin position="78"/>
        <end position="98"/>
    </location>
</feature>
<feature type="transmembrane region" description="Helical" evidence="2">
    <location>
        <begin position="143"/>
        <end position="165"/>
    </location>
</feature>
<organism evidence="4 5">
    <name type="scientific">Ceriporiopsis subvermispora (strain B)</name>
    <name type="common">White-rot fungus</name>
    <name type="synonym">Gelatoporia subvermispora</name>
    <dbReference type="NCBI Taxonomy" id="914234"/>
    <lineage>
        <taxon>Eukaryota</taxon>
        <taxon>Fungi</taxon>
        <taxon>Dikarya</taxon>
        <taxon>Basidiomycota</taxon>
        <taxon>Agaricomycotina</taxon>
        <taxon>Agaricomycetes</taxon>
        <taxon>Polyporales</taxon>
        <taxon>Gelatoporiaceae</taxon>
        <taxon>Gelatoporia</taxon>
    </lineage>
</organism>
<feature type="transmembrane region" description="Helical" evidence="2">
    <location>
        <begin position="7"/>
        <end position="33"/>
    </location>
</feature>
<feature type="compositionally biased region" description="Basic and acidic residues" evidence="1">
    <location>
        <begin position="224"/>
        <end position="233"/>
    </location>
</feature>
<dbReference type="HOGENOM" id="CLU_085798_0_0_1"/>
<feature type="transmembrane region" description="Helical" evidence="2">
    <location>
        <begin position="119"/>
        <end position="137"/>
    </location>
</feature>
<dbReference type="InterPro" id="IPR056019">
    <property type="entry name" value="DUF7598"/>
</dbReference>
<dbReference type="AlphaFoldDB" id="M2QSW8"/>
<evidence type="ECO:0000259" key="3">
    <source>
        <dbReference type="Pfam" id="PF24535"/>
    </source>
</evidence>
<reference evidence="4 5" key="1">
    <citation type="journal article" date="2012" name="Proc. Natl. Acad. Sci. U.S.A.">
        <title>Comparative genomics of Ceriporiopsis subvermispora and Phanerochaete chrysosporium provide insight into selective ligninolysis.</title>
        <authorList>
            <person name="Fernandez-Fueyo E."/>
            <person name="Ruiz-Duenas F.J."/>
            <person name="Ferreira P."/>
            <person name="Floudas D."/>
            <person name="Hibbett D.S."/>
            <person name="Canessa P."/>
            <person name="Larrondo L.F."/>
            <person name="James T.Y."/>
            <person name="Seelenfreund D."/>
            <person name="Lobos S."/>
            <person name="Polanco R."/>
            <person name="Tello M."/>
            <person name="Honda Y."/>
            <person name="Watanabe T."/>
            <person name="Watanabe T."/>
            <person name="Ryu J.S."/>
            <person name="Kubicek C.P."/>
            <person name="Schmoll M."/>
            <person name="Gaskell J."/>
            <person name="Hammel K.E."/>
            <person name="St John F.J."/>
            <person name="Vanden Wymelenberg A."/>
            <person name="Sabat G."/>
            <person name="Splinter BonDurant S."/>
            <person name="Syed K."/>
            <person name="Yadav J.S."/>
            <person name="Doddapaneni H."/>
            <person name="Subramanian V."/>
            <person name="Lavin J.L."/>
            <person name="Oguiza J.A."/>
            <person name="Perez G."/>
            <person name="Pisabarro A.G."/>
            <person name="Ramirez L."/>
            <person name="Santoyo F."/>
            <person name="Master E."/>
            <person name="Coutinho P.M."/>
            <person name="Henrissat B."/>
            <person name="Lombard V."/>
            <person name="Magnuson J.K."/>
            <person name="Kuees U."/>
            <person name="Hori C."/>
            <person name="Igarashi K."/>
            <person name="Samejima M."/>
            <person name="Held B.W."/>
            <person name="Barry K.W."/>
            <person name="LaButti K.M."/>
            <person name="Lapidus A."/>
            <person name="Lindquist E.A."/>
            <person name="Lucas S.M."/>
            <person name="Riley R."/>
            <person name="Salamov A.A."/>
            <person name="Hoffmeister D."/>
            <person name="Schwenk D."/>
            <person name="Hadar Y."/>
            <person name="Yarden O."/>
            <person name="de Vries R.P."/>
            <person name="Wiebenga A."/>
            <person name="Stenlid J."/>
            <person name="Eastwood D."/>
            <person name="Grigoriev I.V."/>
            <person name="Berka R.M."/>
            <person name="Blanchette R.A."/>
            <person name="Kersten P."/>
            <person name="Martinez A.T."/>
            <person name="Vicuna R."/>
            <person name="Cullen D."/>
        </authorList>
    </citation>
    <scope>NUCLEOTIDE SEQUENCE [LARGE SCALE GENOMIC DNA]</scope>
    <source>
        <strain evidence="4 5">B</strain>
    </source>
</reference>
<dbReference type="Proteomes" id="UP000016930">
    <property type="component" value="Unassembled WGS sequence"/>
</dbReference>
<keyword evidence="2" id="KW-0812">Transmembrane</keyword>
<keyword evidence="2" id="KW-0472">Membrane</keyword>
<dbReference type="OrthoDB" id="5327148at2759"/>
<accession>M2QSW8</accession>
<keyword evidence="5" id="KW-1185">Reference proteome</keyword>
<evidence type="ECO:0000256" key="1">
    <source>
        <dbReference type="SAM" id="MobiDB-lite"/>
    </source>
</evidence>
<evidence type="ECO:0000313" key="5">
    <source>
        <dbReference type="Proteomes" id="UP000016930"/>
    </source>
</evidence>
<dbReference type="EMBL" id="KB445801">
    <property type="protein sequence ID" value="EMD35135.1"/>
    <property type="molecule type" value="Genomic_DNA"/>
</dbReference>
<sequence length="317" mass="34466">MSLPARGYLFIGLNIVRILSIISLLLVFASSIVTMVQDIRAVNTFISDGKQESSSNSTDCGDDTDYIFNSTVPNQPAGAFWAVVNRLLIIAQVIVLLFSEIGWPAKFFARFFPVLGDDFGLGALGLIQCLLGAAVLSHHVDPLSLVSAFFLFSIGCLNMLLGLIFRESAKEKRELTAWRTRYEDPRAPPLQTVHDLKQKPIFLARGLSERTTVAPWEGQDAKYGADEFGRVPERSGSSASARHGMGFGRQGEKAALARGYTVSRPEESLPAYASRPVSNPSQRPVSAASHDSRVSYASQDRPRSAASHEESGSDTAV</sequence>
<evidence type="ECO:0000256" key="2">
    <source>
        <dbReference type="SAM" id="Phobius"/>
    </source>
</evidence>
<protein>
    <recommendedName>
        <fullName evidence="3">DUF7598 domain-containing protein</fullName>
    </recommendedName>
</protein>
<keyword evidence="2" id="KW-1133">Transmembrane helix</keyword>
<feature type="compositionally biased region" description="Basic and acidic residues" evidence="1">
    <location>
        <begin position="300"/>
        <end position="311"/>
    </location>
</feature>
<feature type="domain" description="DUF7598" evidence="3">
    <location>
        <begin position="79"/>
        <end position="163"/>
    </location>
</feature>
<evidence type="ECO:0000313" key="4">
    <source>
        <dbReference type="EMBL" id="EMD35135.1"/>
    </source>
</evidence>
<gene>
    <name evidence="4" type="ORF">CERSUDRAFT_116610</name>
</gene>